<dbReference type="Proteomes" id="UP000257109">
    <property type="component" value="Unassembled WGS sequence"/>
</dbReference>
<dbReference type="EMBL" id="QJKJ01003816">
    <property type="protein sequence ID" value="RDX96796.1"/>
    <property type="molecule type" value="Genomic_DNA"/>
</dbReference>
<feature type="non-terminal residue" evidence="2">
    <location>
        <position position="1"/>
    </location>
</feature>
<dbReference type="PANTHER" id="PTHR42648">
    <property type="entry name" value="TRANSPOSASE, PUTATIVE-RELATED"/>
    <property type="match status" value="1"/>
</dbReference>
<name>A0A371H283_MUCPR</name>
<dbReference type="InterPro" id="IPR039537">
    <property type="entry name" value="Retrotran_Ty1/copia-like"/>
</dbReference>
<keyword evidence="3" id="KW-1185">Reference proteome</keyword>
<proteinExistence type="predicted"/>
<dbReference type="Gene3D" id="3.30.420.10">
    <property type="entry name" value="Ribonuclease H-like superfamily/Ribonuclease H"/>
    <property type="match status" value="1"/>
</dbReference>
<protein>
    <recommendedName>
        <fullName evidence="1">Retroviral polymerase SH3-like domain-containing protein</fullName>
    </recommendedName>
</protein>
<evidence type="ECO:0000313" key="3">
    <source>
        <dbReference type="Proteomes" id="UP000257109"/>
    </source>
</evidence>
<dbReference type="AlphaFoldDB" id="A0A371H283"/>
<reference evidence="2" key="1">
    <citation type="submission" date="2018-05" db="EMBL/GenBank/DDBJ databases">
        <title>Draft genome of Mucuna pruriens seed.</title>
        <authorList>
            <person name="Nnadi N.E."/>
            <person name="Vos R."/>
            <person name="Hasami M.H."/>
            <person name="Devisetty U.K."/>
            <person name="Aguiy J.C."/>
        </authorList>
    </citation>
    <scope>NUCLEOTIDE SEQUENCE [LARGE SCALE GENOMIC DNA]</scope>
    <source>
        <strain evidence="2">JCA_2017</strain>
    </source>
</reference>
<feature type="domain" description="Retroviral polymerase SH3-like" evidence="1">
    <location>
        <begin position="90"/>
        <end position="139"/>
    </location>
</feature>
<dbReference type="SUPFAM" id="SSF53098">
    <property type="entry name" value="Ribonuclease H-like"/>
    <property type="match status" value="1"/>
</dbReference>
<sequence length="169" mass="19854">MFLAHKESFKVFFVFCKHIQNEESFNIASIRSDHGKEFENENFQQFCEKHGIHHNFAAQKLLKKRPILKKTHYELWKGKQSISYFHPFGCDCFILNNKDNLGKLDPKSNKGIFIGYLTTSKAYGKVKESIHVEFNYSKLEKELSKLIEPFAELNIKKLQTTSKELFLDN</sequence>
<gene>
    <name evidence="2" type="ORF">CR513_20510</name>
</gene>
<dbReference type="OrthoDB" id="1751476at2759"/>
<comment type="caution">
    <text evidence="2">The sequence shown here is derived from an EMBL/GenBank/DDBJ whole genome shotgun (WGS) entry which is preliminary data.</text>
</comment>
<dbReference type="InterPro" id="IPR036397">
    <property type="entry name" value="RNaseH_sf"/>
</dbReference>
<evidence type="ECO:0000259" key="1">
    <source>
        <dbReference type="Pfam" id="PF25597"/>
    </source>
</evidence>
<evidence type="ECO:0000313" key="2">
    <source>
        <dbReference type="EMBL" id="RDX96796.1"/>
    </source>
</evidence>
<dbReference type="GO" id="GO:0003676">
    <property type="term" value="F:nucleic acid binding"/>
    <property type="evidence" value="ECO:0007669"/>
    <property type="project" value="InterPro"/>
</dbReference>
<dbReference type="PANTHER" id="PTHR42648:SF32">
    <property type="entry name" value="RIBONUCLEASE H-LIKE DOMAIN, GAG-PRE-INTEGRASE DOMAIN PROTEIN-RELATED"/>
    <property type="match status" value="1"/>
</dbReference>
<dbReference type="InterPro" id="IPR057670">
    <property type="entry name" value="SH3_retrovirus"/>
</dbReference>
<dbReference type="STRING" id="157652.A0A371H283"/>
<organism evidence="2 3">
    <name type="scientific">Mucuna pruriens</name>
    <name type="common">Velvet bean</name>
    <name type="synonym">Dolichos pruriens</name>
    <dbReference type="NCBI Taxonomy" id="157652"/>
    <lineage>
        <taxon>Eukaryota</taxon>
        <taxon>Viridiplantae</taxon>
        <taxon>Streptophyta</taxon>
        <taxon>Embryophyta</taxon>
        <taxon>Tracheophyta</taxon>
        <taxon>Spermatophyta</taxon>
        <taxon>Magnoliopsida</taxon>
        <taxon>eudicotyledons</taxon>
        <taxon>Gunneridae</taxon>
        <taxon>Pentapetalae</taxon>
        <taxon>rosids</taxon>
        <taxon>fabids</taxon>
        <taxon>Fabales</taxon>
        <taxon>Fabaceae</taxon>
        <taxon>Papilionoideae</taxon>
        <taxon>50 kb inversion clade</taxon>
        <taxon>NPAAA clade</taxon>
        <taxon>indigoferoid/millettioid clade</taxon>
        <taxon>Phaseoleae</taxon>
        <taxon>Mucuna</taxon>
    </lineage>
</organism>
<dbReference type="Pfam" id="PF25597">
    <property type="entry name" value="SH3_retrovirus"/>
    <property type="match status" value="1"/>
</dbReference>
<accession>A0A371H283</accession>
<dbReference type="InterPro" id="IPR012337">
    <property type="entry name" value="RNaseH-like_sf"/>
</dbReference>